<dbReference type="Proteomes" id="UP000070544">
    <property type="component" value="Unassembled WGS sequence"/>
</dbReference>
<gene>
    <name evidence="2" type="ORF">M427DRAFT_50927</name>
</gene>
<organism evidence="2 3">
    <name type="scientific">Gonapodya prolifera (strain JEL478)</name>
    <name type="common">Monoblepharis prolifera</name>
    <dbReference type="NCBI Taxonomy" id="1344416"/>
    <lineage>
        <taxon>Eukaryota</taxon>
        <taxon>Fungi</taxon>
        <taxon>Fungi incertae sedis</taxon>
        <taxon>Chytridiomycota</taxon>
        <taxon>Chytridiomycota incertae sedis</taxon>
        <taxon>Monoblepharidomycetes</taxon>
        <taxon>Monoblepharidales</taxon>
        <taxon>Gonapodyaceae</taxon>
        <taxon>Gonapodya</taxon>
    </lineage>
</organism>
<dbReference type="OrthoDB" id="428260at2759"/>
<dbReference type="InterPro" id="IPR001466">
    <property type="entry name" value="Beta-lactam-related"/>
</dbReference>
<name>A0A139AXP9_GONPJ</name>
<dbReference type="AlphaFoldDB" id="A0A139AXP9"/>
<feature type="domain" description="Beta-lactamase-related" evidence="1">
    <location>
        <begin position="62"/>
        <end position="345"/>
    </location>
</feature>
<dbReference type="InterPro" id="IPR050789">
    <property type="entry name" value="Diverse_Enzym_Activities"/>
</dbReference>
<dbReference type="PANTHER" id="PTHR43283:SF7">
    <property type="entry name" value="BETA-LACTAMASE-RELATED DOMAIN-CONTAINING PROTEIN"/>
    <property type="match status" value="1"/>
</dbReference>
<dbReference type="SUPFAM" id="SSF56601">
    <property type="entry name" value="beta-lactamase/transpeptidase-like"/>
    <property type="match status" value="1"/>
</dbReference>
<keyword evidence="3" id="KW-1185">Reference proteome</keyword>
<evidence type="ECO:0000313" key="3">
    <source>
        <dbReference type="Proteomes" id="UP000070544"/>
    </source>
</evidence>
<dbReference type="EMBL" id="KQ965732">
    <property type="protein sequence ID" value="KXS21489.1"/>
    <property type="molecule type" value="Genomic_DNA"/>
</dbReference>
<proteinExistence type="predicted"/>
<dbReference type="PANTHER" id="PTHR43283">
    <property type="entry name" value="BETA-LACTAMASE-RELATED"/>
    <property type="match status" value="1"/>
</dbReference>
<dbReference type="Gene3D" id="3.40.710.10">
    <property type="entry name" value="DD-peptidase/beta-lactamase superfamily"/>
    <property type="match status" value="1"/>
</dbReference>
<dbReference type="InterPro" id="IPR012338">
    <property type="entry name" value="Beta-lactam/transpept-like"/>
</dbReference>
<sequence length="373" mass="42341">MAPLPRADPSLPHEKLSKLRALLQAFDRDARHNVPTYEYGRGKPVTPEEVRGTEMGFNLATFIVHRGKVIAEFYSPLITPDRPLVSWSMAKSITHIAFGIVQRAEMLPPIDHGLGRLRLEDGRFAVQEWKRMDDPRGEITIRHLLQMRSGLEFNEDYDAEKHSVSDVQQMLFSRPGKTDVGKYAAEKPLQKPPGTEFRYSSGTTNILARLLTRIINPLPWPTFIREHLFDPLGVSQGAYAVCDQSGTIIGSSFVFATAEDYARLGMLYLQGGVWDNVRLVDKSWVDMAMIRTGGNPDDILDYSYHWWISRDSEVPYFRASGFEGQFIVVVPSLDLVLVRLGRTPDKTPQWTALQKWMDDVVTCFMDEHSKATL</sequence>
<accession>A0A139AXP9</accession>
<dbReference type="Pfam" id="PF00144">
    <property type="entry name" value="Beta-lactamase"/>
    <property type="match status" value="1"/>
</dbReference>
<reference evidence="2 3" key="1">
    <citation type="journal article" date="2015" name="Genome Biol. Evol.">
        <title>Phylogenomic analyses indicate that early fungi evolved digesting cell walls of algal ancestors of land plants.</title>
        <authorList>
            <person name="Chang Y."/>
            <person name="Wang S."/>
            <person name="Sekimoto S."/>
            <person name="Aerts A.L."/>
            <person name="Choi C."/>
            <person name="Clum A."/>
            <person name="LaButti K.M."/>
            <person name="Lindquist E.A."/>
            <person name="Yee Ngan C."/>
            <person name="Ohm R.A."/>
            <person name="Salamov A.A."/>
            <person name="Grigoriev I.V."/>
            <person name="Spatafora J.W."/>
            <person name="Berbee M.L."/>
        </authorList>
    </citation>
    <scope>NUCLEOTIDE SEQUENCE [LARGE SCALE GENOMIC DNA]</scope>
    <source>
        <strain evidence="2 3">JEL478</strain>
    </source>
</reference>
<evidence type="ECO:0000313" key="2">
    <source>
        <dbReference type="EMBL" id="KXS21489.1"/>
    </source>
</evidence>
<protein>
    <submittedName>
        <fullName evidence="2">Beta-lactamase/transpeptidase-like protein</fullName>
    </submittedName>
</protein>
<evidence type="ECO:0000259" key="1">
    <source>
        <dbReference type="Pfam" id="PF00144"/>
    </source>
</evidence>